<feature type="transmembrane region" description="Helical" evidence="1">
    <location>
        <begin position="6"/>
        <end position="26"/>
    </location>
</feature>
<feature type="transmembrane region" description="Helical" evidence="1">
    <location>
        <begin position="90"/>
        <end position="114"/>
    </location>
</feature>
<feature type="transmembrane region" description="Helical" evidence="1">
    <location>
        <begin position="126"/>
        <end position="147"/>
    </location>
</feature>
<dbReference type="Pfam" id="PF06985">
    <property type="entry name" value="HET"/>
    <property type="match status" value="1"/>
</dbReference>
<sequence>MDIPTIGLGVAIAVLGIVVVGLRFYTRYNKQAGLKWDDWLILVSLLLALATDVLVVYSNSLYPNTDDPTEADDLGVEVENGPEDIISNQFSFAATVLYFSITSTTKLSILLLYNRLFSVSAMFRRQIIVLSIVVIGYGLGSTIAHTLSCVPLEYYWDRGGADPRFCFNYNIFWFATGICEALIDVLLLLLPIGVVAKLQLSTKKKVAMGSVFVLGALLNVTSNVGRHRGTSHNSEEQNSAGRNGVAALQCRKNTPPIGKELYVSYFRPPPSQLFIPRPSGTRKPHVYQRLPQGHARLLRRVPQPDKNELIFEFASLSISGIGNQGPGEPPPKEYIAISYCWGNSPADQVLVLADGSTVPITKKVVNILEVILGQVPSCDTVWLDAICINQQDPVEKSEQIALMPGIYHRAISVEIFLATGWASMQAMCEAVNSRNMPSGTIFRAGLLRPVDSYSVLTPYTNDEIIEIMWSPWFERAWVIQEYCYSRKANFHYRQVVMNELFLEKVYGWGNDLAFGRIADSDEGRVEVPIPPMIQHFGGLITMRREISQRALRQNPLEDVLCRFYHCKATDPHDKVIAFLGLANGRLLKEITADYGRPPAALYLEAMIAMMRQSTDYALLGFAGIASRRPLFKDNPDVPSWLPDLSAPPNYTTWSCQWQRFNASGIQENAGVRALVLDSEEAPGGRQAYFSSHVILTRGTCIGTLVGGVRGNERHNFASLPEFITAALDIMPQLSSYPTGESARDILWKTLIAANPLGFKRDKSGTGGYIGLAANEIEPGDEVWVLAGARVPFILRHKARHSMKKEESDDSVDLGVYDLVTEAYVHGVMKGEVEAMEERT</sequence>
<feature type="domain" description="Heterokaryon incompatibility" evidence="2">
    <location>
        <begin position="334"/>
        <end position="481"/>
    </location>
</feature>
<dbReference type="InterPro" id="IPR052895">
    <property type="entry name" value="HetReg/Transcr_Mod"/>
</dbReference>
<dbReference type="PANTHER" id="PTHR24148">
    <property type="entry name" value="ANKYRIN REPEAT DOMAIN-CONTAINING PROTEIN 39 HOMOLOG-RELATED"/>
    <property type="match status" value="1"/>
</dbReference>
<feature type="transmembrane region" description="Helical" evidence="1">
    <location>
        <begin position="206"/>
        <end position="225"/>
    </location>
</feature>
<keyword evidence="1" id="KW-1133">Transmembrane helix</keyword>
<keyword evidence="5" id="KW-1185">Reference proteome</keyword>
<feature type="transmembrane region" description="Helical" evidence="1">
    <location>
        <begin position="171"/>
        <end position="194"/>
    </location>
</feature>
<feature type="transmembrane region" description="Helical" evidence="1">
    <location>
        <begin position="38"/>
        <end position="57"/>
    </location>
</feature>
<proteinExistence type="predicted"/>
<dbReference type="InterPro" id="IPR049326">
    <property type="entry name" value="Rhodopsin_dom_fungi"/>
</dbReference>
<accession>A0A439DF59</accession>
<evidence type="ECO:0000259" key="3">
    <source>
        <dbReference type="Pfam" id="PF20684"/>
    </source>
</evidence>
<dbReference type="AlphaFoldDB" id="A0A439DF59"/>
<keyword evidence="1" id="KW-0472">Membrane</keyword>
<dbReference type="STRING" id="363999.A0A439DF59"/>
<gene>
    <name evidence="4" type="ORF">EKO27_g2057</name>
</gene>
<evidence type="ECO:0000313" key="4">
    <source>
        <dbReference type="EMBL" id="RWA13051.1"/>
    </source>
</evidence>
<dbReference type="InterPro" id="IPR010730">
    <property type="entry name" value="HET"/>
</dbReference>
<organism evidence="4 5">
    <name type="scientific">Xylaria grammica</name>
    <dbReference type="NCBI Taxonomy" id="363999"/>
    <lineage>
        <taxon>Eukaryota</taxon>
        <taxon>Fungi</taxon>
        <taxon>Dikarya</taxon>
        <taxon>Ascomycota</taxon>
        <taxon>Pezizomycotina</taxon>
        <taxon>Sordariomycetes</taxon>
        <taxon>Xylariomycetidae</taxon>
        <taxon>Xylariales</taxon>
        <taxon>Xylariaceae</taxon>
        <taxon>Xylaria</taxon>
    </lineage>
</organism>
<reference evidence="4 5" key="1">
    <citation type="submission" date="2018-12" db="EMBL/GenBank/DDBJ databases">
        <title>Draft genome sequence of Xylaria grammica IHI A82.</title>
        <authorList>
            <person name="Buettner E."/>
            <person name="Kellner H."/>
        </authorList>
    </citation>
    <scope>NUCLEOTIDE SEQUENCE [LARGE SCALE GENOMIC DNA]</scope>
    <source>
        <strain evidence="4 5">IHI A82</strain>
    </source>
</reference>
<protein>
    <submittedName>
        <fullName evidence="4">Uncharacterized protein</fullName>
    </submittedName>
</protein>
<dbReference type="PANTHER" id="PTHR24148:SF73">
    <property type="entry name" value="HET DOMAIN PROTEIN (AFU_ORTHOLOGUE AFUA_8G01020)"/>
    <property type="match status" value="1"/>
</dbReference>
<comment type="caution">
    <text evidence="4">The sequence shown here is derived from an EMBL/GenBank/DDBJ whole genome shotgun (WGS) entry which is preliminary data.</text>
</comment>
<dbReference type="Proteomes" id="UP000286045">
    <property type="component" value="Unassembled WGS sequence"/>
</dbReference>
<dbReference type="Pfam" id="PF26639">
    <property type="entry name" value="Het-6_barrel"/>
    <property type="match status" value="1"/>
</dbReference>
<feature type="domain" description="Rhodopsin" evidence="3">
    <location>
        <begin position="22"/>
        <end position="225"/>
    </location>
</feature>
<evidence type="ECO:0000313" key="5">
    <source>
        <dbReference type="Proteomes" id="UP000286045"/>
    </source>
</evidence>
<keyword evidence="1" id="KW-0812">Transmembrane</keyword>
<dbReference type="EMBL" id="RYZI01000036">
    <property type="protein sequence ID" value="RWA13051.1"/>
    <property type="molecule type" value="Genomic_DNA"/>
</dbReference>
<evidence type="ECO:0000259" key="2">
    <source>
        <dbReference type="Pfam" id="PF06985"/>
    </source>
</evidence>
<dbReference type="Pfam" id="PF20684">
    <property type="entry name" value="Fung_rhodopsin"/>
    <property type="match status" value="1"/>
</dbReference>
<name>A0A439DF59_9PEZI</name>
<evidence type="ECO:0000256" key="1">
    <source>
        <dbReference type="SAM" id="Phobius"/>
    </source>
</evidence>